<sequence length="1324" mass="150771">MGDFADFNLDQLLNSPTRATFTGPEMCQPICFTQSSGKRSRLAERIAESDELIRQVKRLQGERQQLADLQRTAQEVTDLYQREKKQRLELEQQAKEFGERCKSLEKQLDAQVLNCESLQEELSTRGLPVDAKDVVEVFMQLAQRAGEDIGLMRREQNMIKKLKDFCKMAKINMPTAKSQNPNNGSYRRKGLGTLANLRTSKATQTNEAVIPKRAEMCSIGVQVGMRLEMRDQGTQHKNTTTTRGTTTASFIKYQDASTCFPEPKPKLNVRQILDEMLSWRGPQEIIPLSPITDSLNDQREIDKPYTFVTSSVGTCTTLCNVQREIDFVSIIQPTQIKVSNSRPPSRAMFDSVKDEANFASHHAREMLSFLPRPELPTCLTNVPAHAFEELWQVFGQMVLGLLQRRSNASQTTQSNISQADFTNWLYALYEGTQLQEQQMPRHNEKPCQDGMGDESAACEDPGIRMEPSSETLHVDLRPILLPAKNYHRERERESNKQKRKGKTNWRGNSKKRRKRKADLEKDLHLPQRGVDLESAKESLLKPGSAYDPEITFTVINECETPLKPNEELQQLLIPSIQKSQNEATAGTLDVEKPFNSTADGTQTETIEQLTECPRISHIDRDPAVFREKSQNETTLPNSNKKPQMASEPSGLQCQQSENCCETPTIKKPLPGECAIQFLTNLNAFNVANCDNLELELDEEELRLLQLTREQPTNPPCKTEPWNTNKSIHEKMESFSNVDAGTPLQITDATQVNDSLKVSLFGSDSEAEDLPLEQPNDNVDTVSEDDMISEPGILIIDEEERSSSQSVTPTTSPLLSFSPSPTAKRKRNRSKSESPSVCEFRLTRQRTKQLMLEKQTMQEENTTEVPKKGTSEDEPKKTYNSFLEESPTSPNPTPSEEDIVSYKVPMEIPLESAPILNHEPPAVIKHVIAFTKSEAREQKKEKNWKPPVLDALRPKIVEYLMNSPDLESTCRDFANALQRITNDEALLIEALINIISQMDQPSHNTQEIERLIKALHYLSTTTFITIIQNFMNALEKRLFKIGKENALKTNVVLKFVKIYLKLIQLQSSLTQELYGNPARLLIVKILYRYDRDIPVLVLEVLTEFPTVLPHREERSYDNSDPIITVIKHLLMNRKYDMHDPQGAERTLLSKLRFEYHFTPFEPTRHQVVENLVEKLKVGKLQQDLAYAFALFCRRGYSHPLQVVKEVLGIHLMPLASSYCDLSTQCEDYDGRLQALLQCISMIVKELPLDTDISGYVVLFRRLLMAVTRPGVQQAAVQAILRLQKFGFKYALDALQNYTPNYALSPLTRAMMRSFAVRREKYQRPQ</sequence>
<evidence type="ECO:0000256" key="2">
    <source>
        <dbReference type="SAM" id="MobiDB-lite"/>
    </source>
</evidence>
<evidence type="ECO:0000256" key="1">
    <source>
        <dbReference type="SAM" id="Coils"/>
    </source>
</evidence>
<protein>
    <recommendedName>
        <fullName evidence="5">Little elongation complex subunit 1</fullName>
    </recommendedName>
</protein>
<name>B4NMN0_DROWI</name>
<feature type="region of interest" description="Disordered" evidence="2">
    <location>
        <begin position="763"/>
        <end position="783"/>
    </location>
</feature>
<feature type="region of interest" description="Disordered" evidence="2">
    <location>
        <begin position="796"/>
        <end position="896"/>
    </location>
</feature>
<feature type="compositionally biased region" description="Basic and acidic residues" evidence="2">
    <location>
        <begin position="486"/>
        <end position="496"/>
    </location>
</feature>
<keyword evidence="1" id="KW-0175">Coiled coil</keyword>
<reference evidence="3 4" key="1">
    <citation type="journal article" date="2007" name="Nature">
        <title>Evolution of genes and genomes on the Drosophila phylogeny.</title>
        <authorList>
            <consortium name="Drosophila 12 Genomes Consortium"/>
            <person name="Clark A.G."/>
            <person name="Eisen M.B."/>
            <person name="Smith D.R."/>
            <person name="Bergman C.M."/>
            <person name="Oliver B."/>
            <person name="Markow T.A."/>
            <person name="Kaufman T.C."/>
            <person name="Kellis M."/>
            <person name="Gelbart W."/>
            <person name="Iyer V.N."/>
            <person name="Pollard D.A."/>
            <person name="Sackton T.B."/>
            <person name="Larracuente A.M."/>
            <person name="Singh N.D."/>
            <person name="Abad J.P."/>
            <person name="Abt D.N."/>
            <person name="Adryan B."/>
            <person name="Aguade M."/>
            <person name="Akashi H."/>
            <person name="Anderson W.W."/>
            <person name="Aquadro C.F."/>
            <person name="Ardell D.H."/>
            <person name="Arguello R."/>
            <person name="Artieri C.G."/>
            <person name="Barbash D.A."/>
            <person name="Barker D."/>
            <person name="Barsanti P."/>
            <person name="Batterham P."/>
            <person name="Batzoglou S."/>
            <person name="Begun D."/>
            <person name="Bhutkar A."/>
            <person name="Blanco E."/>
            <person name="Bosak S.A."/>
            <person name="Bradley R.K."/>
            <person name="Brand A.D."/>
            <person name="Brent M.R."/>
            <person name="Brooks A.N."/>
            <person name="Brown R.H."/>
            <person name="Butlin R.K."/>
            <person name="Caggese C."/>
            <person name="Calvi B.R."/>
            <person name="Bernardo de Carvalho A."/>
            <person name="Caspi A."/>
            <person name="Castrezana S."/>
            <person name="Celniker S.E."/>
            <person name="Chang J.L."/>
            <person name="Chapple C."/>
            <person name="Chatterji S."/>
            <person name="Chinwalla A."/>
            <person name="Civetta A."/>
            <person name="Clifton S.W."/>
            <person name="Comeron J.M."/>
            <person name="Costello J.C."/>
            <person name="Coyne J.A."/>
            <person name="Daub J."/>
            <person name="David R.G."/>
            <person name="Delcher A.L."/>
            <person name="Delehaunty K."/>
            <person name="Do C.B."/>
            <person name="Ebling H."/>
            <person name="Edwards K."/>
            <person name="Eickbush T."/>
            <person name="Evans J.D."/>
            <person name="Filipski A."/>
            <person name="Findeiss S."/>
            <person name="Freyhult E."/>
            <person name="Fulton L."/>
            <person name="Fulton R."/>
            <person name="Garcia A.C."/>
            <person name="Gardiner A."/>
            <person name="Garfield D.A."/>
            <person name="Garvin B.E."/>
            <person name="Gibson G."/>
            <person name="Gilbert D."/>
            <person name="Gnerre S."/>
            <person name="Godfrey J."/>
            <person name="Good R."/>
            <person name="Gotea V."/>
            <person name="Gravely B."/>
            <person name="Greenberg A.J."/>
            <person name="Griffiths-Jones S."/>
            <person name="Gross S."/>
            <person name="Guigo R."/>
            <person name="Gustafson E.A."/>
            <person name="Haerty W."/>
            <person name="Hahn M.W."/>
            <person name="Halligan D.L."/>
            <person name="Halpern A.L."/>
            <person name="Halter G.M."/>
            <person name="Han M.V."/>
            <person name="Heger A."/>
            <person name="Hillier L."/>
            <person name="Hinrichs A.S."/>
            <person name="Holmes I."/>
            <person name="Hoskins R.A."/>
            <person name="Hubisz M.J."/>
            <person name="Hultmark D."/>
            <person name="Huntley M.A."/>
            <person name="Jaffe D.B."/>
            <person name="Jagadeeshan S."/>
            <person name="Jeck W.R."/>
            <person name="Johnson J."/>
            <person name="Jones C.D."/>
            <person name="Jordan W.C."/>
            <person name="Karpen G.H."/>
            <person name="Kataoka E."/>
            <person name="Keightley P.D."/>
            <person name="Kheradpour P."/>
            <person name="Kirkness E.F."/>
            <person name="Koerich L.B."/>
            <person name="Kristiansen K."/>
            <person name="Kudrna D."/>
            <person name="Kulathinal R.J."/>
            <person name="Kumar S."/>
            <person name="Kwok R."/>
            <person name="Lander E."/>
            <person name="Langley C.H."/>
            <person name="Lapoint R."/>
            <person name="Lazzaro B.P."/>
            <person name="Lee S.J."/>
            <person name="Levesque L."/>
            <person name="Li R."/>
            <person name="Lin C.F."/>
            <person name="Lin M.F."/>
            <person name="Lindblad-Toh K."/>
            <person name="Llopart A."/>
            <person name="Long M."/>
            <person name="Low L."/>
            <person name="Lozovsky E."/>
            <person name="Lu J."/>
            <person name="Luo M."/>
            <person name="Machado C.A."/>
            <person name="Makalowski W."/>
            <person name="Marzo M."/>
            <person name="Matsuda M."/>
            <person name="Matzkin L."/>
            <person name="McAllister B."/>
            <person name="McBride C.S."/>
            <person name="McKernan B."/>
            <person name="McKernan K."/>
            <person name="Mendez-Lago M."/>
            <person name="Minx P."/>
            <person name="Mollenhauer M.U."/>
            <person name="Montooth K."/>
            <person name="Mount S.M."/>
            <person name="Mu X."/>
            <person name="Myers E."/>
            <person name="Negre B."/>
            <person name="Newfeld S."/>
            <person name="Nielsen R."/>
            <person name="Noor M.A."/>
            <person name="O'Grady P."/>
            <person name="Pachter L."/>
            <person name="Papaceit M."/>
            <person name="Parisi M.J."/>
            <person name="Parisi M."/>
            <person name="Parts L."/>
            <person name="Pedersen J.S."/>
            <person name="Pesole G."/>
            <person name="Phillippy A.M."/>
            <person name="Ponting C.P."/>
            <person name="Pop M."/>
            <person name="Porcelli D."/>
            <person name="Powell J.R."/>
            <person name="Prohaska S."/>
            <person name="Pruitt K."/>
            <person name="Puig M."/>
            <person name="Quesneville H."/>
            <person name="Ram K.R."/>
            <person name="Rand D."/>
            <person name="Rasmussen M.D."/>
            <person name="Reed L.K."/>
            <person name="Reenan R."/>
            <person name="Reily A."/>
            <person name="Remington K.A."/>
            <person name="Rieger T.T."/>
            <person name="Ritchie M.G."/>
            <person name="Robin C."/>
            <person name="Rogers Y.H."/>
            <person name="Rohde C."/>
            <person name="Rozas J."/>
            <person name="Rubenfield M.J."/>
            <person name="Ruiz A."/>
            <person name="Russo S."/>
            <person name="Salzberg S.L."/>
            <person name="Sanchez-Gracia A."/>
            <person name="Saranga D.J."/>
            <person name="Sato H."/>
            <person name="Schaeffer S.W."/>
            <person name="Schatz M.C."/>
            <person name="Schlenke T."/>
            <person name="Schwartz R."/>
            <person name="Segarra C."/>
            <person name="Singh R.S."/>
            <person name="Sirot L."/>
            <person name="Sirota M."/>
            <person name="Sisneros N.B."/>
            <person name="Smith C.D."/>
            <person name="Smith T.F."/>
            <person name="Spieth J."/>
            <person name="Stage D.E."/>
            <person name="Stark A."/>
            <person name="Stephan W."/>
            <person name="Strausberg R.L."/>
            <person name="Strempel S."/>
            <person name="Sturgill D."/>
            <person name="Sutton G."/>
            <person name="Sutton G.G."/>
            <person name="Tao W."/>
            <person name="Teichmann S."/>
            <person name="Tobari Y.N."/>
            <person name="Tomimura Y."/>
            <person name="Tsolas J.M."/>
            <person name="Valente V.L."/>
            <person name="Venter E."/>
            <person name="Venter J.C."/>
            <person name="Vicario S."/>
            <person name="Vieira F.G."/>
            <person name="Vilella A.J."/>
            <person name="Villasante A."/>
            <person name="Walenz B."/>
            <person name="Wang J."/>
            <person name="Wasserman M."/>
            <person name="Watts T."/>
            <person name="Wilson D."/>
            <person name="Wilson R.K."/>
            <person name="Wing R.A."/>
            <person name="Wolfner M.F."/>
            <person name="Wong A."/>
            <person name="Wong G.K."/>
            <person name="Wu C.I."/>
            <person name="Wu G."/>
            <person name="Yamamoto D."/>
            <person name="Yang H.P."/>
            <person name="Yang S.P."/>
            <person name="Yorke J.A."/>
            <person name="Yoshida K."/>
            <person name="Zdobnov E."/>
            <person name="Zhang P."/>
            <person name="Zhang Y."/>
            <person name="Zimin A.V."/>
            <person name="Baldwin J."/>
            <person name="Abdouelleil A."/>
            <person name="Abdulkadir J."/>
            <person name="Abebe A."/>
            <person name="Abera B."/>
            <person name="Abreu J."/>
            <person name="Acer S.C."/>
            <person name="Aftuck L."/>
            <person name="Alexander A."/>
            <person name="An P."/>
            <person name="Anderson E."/>
            <person name="Anderson S."/>
            <person name="Arachi H."/>
            <person name="Azer M."/>
            <person name="Bachantsang P."/>
            <person name="Barry A."/>
            <person name="Bayul T."/>
            <person name="Berlin A."/>
            <person name="Bessette D."/>
            <person name="Bloom T."/>
            <person name="Blye J."/>
            <person name="Boguslavskiy L."/>
            <person name="Bonnet C."/>
            <person name="Boukhgalter B."/>
            <person name="Bourzgui I."/>
            <person name="Brown A."/>
            <person name="Cahill P."/>
            <person name="Channer S."/>
            <person name="Cheshatsang Y."/>
            <person name="Chuda L."/>
            <person name="Citroen M."/>
            <person name="Collymore A."/>
            <person name="Cooke P."/>
            <person name="Costello M."/>
            <person name="D'Aco K."/>
            <person name="Daza R."/>
            <person name="De Haan G."/>
            <person name="DeGray S."/>
            <person name="DeMaso C."/>
            <person name="Dhargay N."/>
            <person name="Dooley K."/>
            <person name="Dooley E."/>
            <person name="Doricent M."/>
            <person name="Dorje P."/>
            <person name="Dorjee K."/>
            <person name="Dupes A."/>
            <person name="Elong R."/>
            <person name="Falk J."/>
            <person name="Farina A."/>
            <person name="Faro S."/>
            <person name="Ferguson D."/>
            <person name="Fisher S."/>
            <person name="Foley C.D."/>
            <person name="Franke A."/>
            <person name="Friedrich D."/>
            <person name="Gadbois L."/>
            <person name="Gearin G."/>
            <person name="Gearin C.R."/>
            <person name="Giannoukos G."/>
            <person name="Goode T."/>
            <person name="Graham J."/>
            <person name="Grandbois E."/>
            <person name="Grewal S."/>
            <person name="Gyaltsen K."/>
            <person name="Hafez N."/>
            <person name="Hagos B."/>
            <person name="Hall J."/>
            <person name="Henson C."/>
            <person name="Hollinger A."/>
            <person name="Honan T."/>
            <person name="Huard M.D."/>
            <person name="Hughes L."/>
            <person name="Hurhula B."/>
            <person name="Husby M.E."/>
            <person name="Kamat A."/>
            <person name="Kanga B."/>
            <person name="Kashin S."/>
            <person name="Khazanovich D."/>
            <person name="Kisner P."/>
            <person name="Lance K."/>
            <person name="Lara M."/>
            <person name="Lee W."/>
            <person name="Lennon N."/>
            <person name="Letendre F."/>
            <person name="LeVine R."/>
            <person name="Lipovsky A."/>
            <person name="Liu X."/>
            <person name="Liu J."/>
            <person name="Liu S."/>
            <person name="Lokyitsang T."/>
            <person name="Lokyitsang Y."/>
            <person name="Lubonja R."/>
            <person name="Lui A."/>
            <person name="MacDonald P."/>
            <person name="Magnisalis V."/>
            <person name="Maru K."/>
            <person name="Matthews C."/>
            <person name="McCusker W."/>
            <person name="McDonough S."/>
            <person name="Mehta T."/>
            <person name="Meldrim J."/>
            <person name="Meneus L."/>
            <person name="Mihai O."/>
            <person name="Mihalev A."/>
            <person name="Mihova T."/>
            <person name="Mittelman R."/>
            <person name="Mlenga V."/>
            <person name="Montmayeur A."/>
            <person name="Mulrain L."/>
            <person name="Navidi A."/>
            <person name="Naylor J."/>
            <person name="Negash T."/>
            <person name="Nguyen T."/>
            <person name="Nguyen N."/>
            <person name="Nicol R."/>
            <person name="Norbu C."/>
            <person name="Norbu N."/>
            <person name="Novod N."/>
            <person name="O'Neill B."/>
            <person name="Osman S."/>
            <person name="Markiewicz E."/>
            <person name="Oyono O.L."/>
            <person name="Patti C."/>
            <person name="Phunkhang P."/>
            <person name="Pierre F."/>
            <person name="Priest M."/>
            <person name="Raghuraman S."/>
            <person name="Rege F."/>
            <person name="Reyes R."/>
            <person name="Rise C."/>
            <person name="Rogov P."/>
            <person name="Ross K."/>
            <person name="Ryan E."/>
            <person name="Settipalli S."/>
            <person name="Shea T."/>
            <person name="Sherpa N."/>
            <person name="Shi L."/>
            <person name="Shih D."/>
            <person name="Sparrow T."/>
            <person name="Spaulding J."/>
            <person name="Stalker J."/>
            <person name="Stange-Thomann N."/>
            <person name="Stavropoulos S."/>
            <person name="Stone C."/>
            <person name="Strader C."/>
            <person name="Tesfaye S."/>
            <person name="Thomson T."/>
            <person name="Thoulutsang Y."/>
            <person name="Thoulutsang D."/>
            <person name="Topham K."/>
            <person name="Topping I."/>
            <person name="Tsamla T."/>
            <person name="Vassiliev H."/>
            <person name="Vo A."/>
            <person name="Wangchuk T."/>
            <person name="Wangdi T."/>
            <person name="Weiand M."/>
            <person name="Wilkinson J."/>
            <person name="Wilson A."/>
            <person name="Yadav S."/>
            <person name="Young G."/>
            <person name="Yu Q."/>
            <person name="Zembek L."/>
            <person name="Zhong D."/>
            <person name="Zimmer A."/>
            <person name="Zwirko Z."/>
            <person name="Jaffe D.B."/>
            <person name="Alvarez P."/>
            <person name="Brockman W."/>
            <person name="Butler J."/>
            <person name="Chin C."/>
            <person name="Gnerre S."/>
            <person name="Grabherr M."/>
            <person name="Kleber M."/>
            <person name="Mauceli E."/>
            <person name="MacCallum I."/>
        </authorList>
    </citation>
    <scope>NUCLEOTIDE SEQUENCE [LARGE SCALE GENOMIC DNA]</scope>
    <source>
        <strain evidence="4">Tucson 14030-0811.24</strain>
    </source>
</reference>
<organism evidence="3 4">
    <name type="scientific">Drosophila willistoni</name>
    <name type="common">Fruit fly</name>
    <dbReference type="NCBI Taxonomy" id="7260"/>
    <lineage>
        <taxon>Eukaryota</taxon>
        <taxon>Metazoa</taxon>
        <taxon>Ecdysozoa</taxon>
        <taxon>Arthropoda</taxon>
        <taxon>Hexapoda</taxon>
        <taxon>Insecta</taxon>
        <taxon>Pterygota</taxon>
        <taxon>Neoptera</taxon>
        <taxon>Endopterygota</taxon>
        <taxon>Diptera</taxon>
        <taxon>Brachycera</taxon>
        <taxon>Muscomorpha</taxon>
        <taxon>Ephydroidea</taxon>
        <taxon>Drosophilidae</taxon>
        <taxon>Drosophila</taxon>
        <taxon>Sophophora</taxon>
    </lineage>
</organism>
<evidence type="ECO:0000313" key="3">
    <source>
        <dbReference type="EMBL" id="EDW85619.2"/>
    </source>
</evidence>
<gene>
    <name evidence="3" type="primary">Dwil\GK23062</name>
    <name evidence="3" type="ORF">Dwil_GK23062</name>
</gene>
<feature type="compositionally biased region" description="Low complexity" evidence="2">
    <location>
        <begin position="802"/>
        <end position="821"/>
    </location>
</feature>
<feature type="compositionally biased region" description="Basic and acidic residues" evidence="2">
    <location>
        <begin position="864"/>
        <end position="876"/>
    </location>
</feature>
<dbReference type="InterPro" id="IPR016024">
    <property type="entry name" value="ARM-type_fold"/>
</dbReference>
<feature type="region of interest" description="Disordered" evidence="2">
    <location>
        <begin position="620"/>
        <end position="653"/>
    </location>
</feature>
<dbReference type="FunCoup" id="B4NMN0">
    <property type="interactions" value="114"/>
</dbReference>
<dbReference type="eggNOG" id="ENOG502S8KT">
    <property type="taxonomic scope" value="Eukaryota"/>
</dbReference>
<evidence type="ECO:0008006" key="5">
    <source>
        <dbReference type="Google" id="ProtNLM"/>
    </source>
</evidence>
<dbReference type="STRING" id="7260.B4NMN0"/>
<dbReference type="SUPFAM" id="SSF48371">
    <property type="entry name" value="ARM repeat"/>
    <property type="match status" value="1"/>
</dbReference>
<feature type="compositionally biased region" description="Basic residues" evidence="2">
    <location>
        <begin position="497"/>
        <end position="516"/>
    </location>
</feature>
<evidence type="ECO:0000313" key="4">
    <source>
        <dbReference type="Proteomes" id="UP000007798"/>
    </source>
</evidence>
<feature type="region of interest" description="Disordered" evidence="2">
    <location>
        <begin position="440"/>
        <end position="525"/>
    </location>
</feature>
<dbReference type="Proteomes" id="UP000007798">
    <property type="component" value="Unassembled WGS sequence"/>
</dbReference>
<dbReference type="HOGENOM" id="CLU_004489_0_0_1"/>
<feature type="compositionally biased region" description="Polar residues" evidence="2">
    <location>
        <begin position="631"/>
        <end position="641"/>
    </location>
</feature>
<keyword evidence="4" id="KW-1185">Reference proteome</keyword>
<dbReference type="InParanoid" id="B4NMN0"/>
<dbReference type="EMBL" id="CH964282">
    <property type="protein sequence ID" value="EDW85619.2"/>
    <property type="molecule type" value="Genomic_DNA"/>
</dbReference>
<feature type="coiled-coil region" evidence="1">
    <location>
        <begin position="42"/>
        <end position="121"/>
    </location>
</feature>
<feature type="compositionally biased region" description="Basic and acidic residues" evidence="2">
    <location>
        <begin position="620"/>
        <end position="630"/>
    </location>
</feature>
<proteinExistence type="predicted"/>
<accession>B4NMN0</accession>
<dbReference type="OrthoDB" id="6368736at2759"/>